<dbReference type="SUPFAM" id="SSF55781">
    <property type="entry name" value="GAF domain-like"/>
    <property type="match status" value="1"/>
</dbReference>
<dbReference type="GO" id="GO:0016791">
    <property type="term" value="F:phosphatase activity"/>
    <property type="evidence" value="ECO:0007669"/>
    <property type="project" value="TreeGrafter"/>
</dbReference>
<evidence type="ECO:0000313" key="5">
    <source>
        <dbReference type="Proteomes" id="UP000186096"/>
    </source>
</evidence>
<dbReference type="Gene3D" id="3.30.450.20">
    <property type="entry name" value="PAS domain"/>
    <property type="match status" value="1"/>
</dbReference>
<protein>
    <submittedName>
        <fullName evidence="4">Serine phosphatase RsbU, regulator of sigma subunit</fullName>
    </submittedName>
</protein>
<dbReference type="PANTHER" id="PTHR43156:SF2">
    <property type="entry name" value="STAGE II SPORULATION PROTEIN E"/>
    <property type="match status" value="1"/>
</dbReference>
<sequence length="533" mass="55410">MTGTRRAVRPAPDLLAALLEGSGEGIVVCDADGVVTLANAAAVRLVPGVEPGLPAPAPLDSVPPAPEGRIVTHGGRALRIRTEAVGDCRLAWYLTDLNAAPRTEFLLEAGRRLSASLNPRRCARAATELAADFLCDAAIVLLPATARRRIEWVRAVSGRYGPEEGTLPAVTAAEVPGLTDALAGLRHGAAGQQDPGGAPDWLLPEGFGPAGHLLVLPLPGNGVPAGAIVLARRAGRSPFGDDDQRMARDLAVRAGAAISAASLFREQSTINAILTGDLLPPDMPEIEGMRLAGRLRASQQAGAIGGDFYDVYLPDTAPDAGIVERPPLIILGDVCGKGARAAVLAGQVRHSLRTLLLLESRTDRLLELLNRSLLASPSPNSYVTMILAALRTAPGDHVLVDLAVAGHPPPLVLRGDGTVEEAAARGSLLGALKKITLRPVTLDLAPGEVCLLYSDGITEAFGGPTGREMFGEERLKEALATCVGMPVEALVERLEQLSTEWLGGGPGADPGGGRDDRALLAVRAGTARTETSW</sequence>
<evidence type="ECO:0000313" key="4">
    <source>
        <dbReference type="EMBL" id="SIS23284.1"/>
    </source>
</evidence>
<dbReference type="SMART" id="SM00331">
    <property type="entry name" value="PP2C_SIG"/>
    <property type="match status" value="1"/>
</dbReference>
<dbReference type="InterPro" id="IPR003018">
    <property type="entry name" value="GAF"/>
</dbReference>
<accession>A0A1N7HEH0</accession>
<keyword evidence="5" id="KW-1185">Reference proteome</keyword>
<dbReference type="STRING" id="58117.SAMN05421833_14629"/>
<dbReference type="RefSeq" id="WP_076442774.1">
    <property type="nucleotide sequence ID" value="NZ_FTNI01000046.1"/>
</dbReference>
<dbReference type="SMART" id="SM00065">
    <property type="entry name" value="GAF"/>
    <property type="match status" value="1"/>
</dbReference>
<dbReference type="InterPro" id="IPR035965">
    <property type="entry name" value="PAS-like_dom_sf"/>
</dbReference>
<feature type="domain" description="PPM-type phosphatase" evidence="3">
    <location>
        <begin position="303"/>
        <end position="524"/>
    </location>
</feature>
<dbReference type="AlphaFoldDB" id="A0A1N7HEH0"/>
<dbReference type="OrthoDB" id="5241041at2"/>
<dbReference type="InterPro" id="IPR052016">
    <property type="entry name" value="Bact_Sigma-Reg"/>
</dbReference>
<dbReference type="InterPro" id="IPR029016">
    <property type="entry name" value="GAF-like_dom_sf"/>
</dbReference>
<evidence type="ECO:0000256" key="1">
    <source>
        <dbReference type="ARBA" id="ARBA00022801"/>
    </source>
</evidence>
<dbReference type="SUPFAM" id="SSF55785">
    <property type="entry name" value="PYP-like sensor domain (PAS domain)"/>
    <property type="match status" value="1"/>
</dbReference>
<dbReference type="PANTHER" id="PTHR43156">
    <property type="entry name" value="STAGE II SPORULATION PROTEIN E-RELATED"/>
    <property type="match status" value="1"/>
</dbReference>
<evidence type="ECO:0000259" key="3">
    <source>
        <dbReference type="SMART" id="SM00331"/>
    </source>
</evidence>
<reference evidence="5" key="1">
    <citation type="submission" date="2017-01" db="EMBL/GenBank/DDBJ databases">
        <authorList>
            <person name="Varghese N."/>
            <person name="Submissions S."/>
        </authorList>
    </citation>
    <scope>NUCLEOTIDE SEQUENCE [LARGE SCALE GENOMIC DNA]</scope>
    <source>
        <strain evidence="5">ATCC 12950</strain>
    </source>
</reference>
<evidence type="ECO:0000259" key="2">
    <source>
        <dbReference type="SMART" id="SM00065"/>
    </source>
</evidence>
<proteinExistence type="predicted"/>
<dbReference type="Proteomes" id="UP000186096">
    <property type="component" value="Unassembled WGS sequence"/>
</dbReference>
<feature type="domain" description="GAF" evidence="2">
    <location>
        <begin position="117"/>
        <end position="268"/>
    </location>
</feature>
<organism evidence="4 5">
    <name type="scientific">Microbispora rosea</name>
    <dbReference type="NCBI Taxonomy" id="58117"/>
    <lineage>
        <taxon>Bacteria</taxon>
        <taxon>Bacillati</taxon>
        <taxon>Actinomycetota</taxon>
        <taxon>Actinomycetes</taxon>
        <taxon>Streptosporangiales</taxon>
        <taxon>Streptosporangiaceae</taxon>
        <taxon>Microbispora</taxon>
    </lineage>
</organism>
<dbReference type="InterPro" id="IPR036457">
    <property type="entry name" value="PPM-type-like_dom_sf"/>
</dbReference>
<dbReference type="SUPFAM" id="SSF81606">
    <property type="entry name" value="PP2C-like"/>
    <property type="match status" value="1"/>
</dbReference>
<gene>
    <name evidence="4" type="ORF">SAMN05421833_14629</name>
</gene>
<dbReference type="Pfam" id="PF07228">
    <property type="entry name" value="SpoIIE"/>
    <property type="match status" value="1"/>
</dbReference>
<dbReference type="InterPro" id="IPR001932">
    <property type="entry name" value="PPM-type_phosphatase-like_dom"/>
</dbReference>
<dbReference type="Gene3D" id="3.30.450.40">
    <property type="match status" value="1"/>
</dbReference>
<dbReference type="Gene3D" id="3.60.40.10">
    <property type="entry name" value="PPM-type phosphatase domain"/>
    <property type="match status" value="1"/>
</dbReference>
<keyword evidence="1" id="KW-0378">Hydrolase</keyword>
<dbReference type="EMBL" id="FTNI01000046">
    <property type="protein sequence ID" value="SIS23284.1"/>
    <property type="molecule type" value="Genomic_DNA"/>
</dbReference>
<name>A0A1N7HEH0_9ACTN</name>